<dbReference type="PANTHER" id="PTHR48111:SF22">
    <property type="entry name" value="REGULATOR OF RPOS"/>
    <property type="match status" value="1"/>
</dbReference>
<evidence type="ECO:0000256" key="4">
    <source>
        <dbReference type="ARBA" id="ARBA00023125"/>
    </source>
</evidence>
<dbReference type="Gene3D" id="1.10.10.10">
    <property type="entry name" value="Winged helix-like DNA-binding domain superfamily/Winged helix DNA-binding domain"/>
    <property type="match status" value="1"/>
</dbReference>
<dbReference type="InterPro" id="IPR001867">
    <property type="entry name" value="OmpR/PhoB-type_DNA-bd"/>
</dbReference>
<dbReference type="InterPro" id="IPR001789">
    <property type="entry name" value="Sig_transdc_resp-reg_receiver"/>
</dbReference>
<dbReference type="SMART" id="SM00862">
    <property type="entry name" value="Trans_reg_C"/>
    <property type="match status" value="1"/>
</dbReference>
<keyword evidence="4" id="KW-0238">DNA-binding</keyword>
<dbReference type="PROSITE" id="PS51755">
    <property type="entry name" value="OMPR_PHOB"/>
    <property type="match status" value="1"/>
</dbReference>
<dbReference type="InterPro" id="IPR039420">
    <property type="entry name" value="WalR-like"/>
</dbReference>
<dbReference type="Gene3D" id="3.40.50.2300">
    <property type="match status" value="1"/>
</dbReference>
<dbReference type="SUPFAM" id="SSF52172">
    <property type="entry name" value="CheY-like"/>
    <property type="match status" value="1"/>
</dbReference>
<dbReference type="CDD" id="cd19935">
    <property type="entry name" value="REC_OmpR_CusR-like"/>
    <property type="match status" value="1"/>
</dbReference>
<dbReference type="InterPro" id="IPR011006">
    <property type="entry name" value="CheY-like_superfamily"/>
</dbReference>
<comment type="caution">
    <text evidence="8">The sequence shown here is derived from an EMBL/GenBank/DDBJ whole genome shotgun (WGS) entry which is preliminary data.</text>
</comment>
<dbReference type="EMBL" id="VSSQ01000220">
    <property type="protein sequence ID" value="MPL86309.1"/>
    <property type="molecule type" value="Genomic_DNA"/>
</dbReference>
<dbReference type="GO" id="GO:0000156">
    <property type="term" value="F:phosphorelay response regulator activity"/>
    <property type="evidence" value="ECO:0007669"/>
    <property type="project" value="TreeGrafter"/>
</dbReference>
<dbReference type="GO" id="GO:0006355">
    <property type="term" value="P:regulation of DNA-templated transcription"/>
    <property type="evidence" value="ECO:0007669"/>
    <property type="project" value="InterPro"/>
</dbReference>
<dbReference type="GO" id="GO:0000976">
    <property type="term" value="F:transcription cis-regulatory region binding"/>
    <property type="evidence" value="ECO:0007669"/>
    <property type="project" value="TreeGrafter"/>
</dbReference>
<organism evidence="8">
    <name type="scientific">bioreactor metagenome</name>
    <dbReference type="NCBI Taxonomy" id="1076179"/>
    <lineage>
        <taxon>unclassified sequences</taxon>
        <taxon>metagenomes</taxon>
        <taxon>ecological metagenomes</taxon>
    </lineage>
</organism>
<evidence type="ECO:0000259" key="7">
    <source>
        <dbReference type="PROSITE" id="PS51755"/>
    </source>
</evidence>
<dbReference type="GO" id="GO:0005829">
    <property type="term" value="C:cytosol"/>
    <property type="evidence" value="ECO:0007669"/>
    <property type="project" value="TreeGrafter"/>
</dbReference>
<dbReference type="InterPro" id="IPR036388">
    <property type="entry name" value="WH-like_DNA-bd_sf"/>
</dbReference>
<feature type="domain" description="Response regulatory" evidence="6">
    <location>
        <begin position="3"/>
        <end position="117"/>
    </location>
</feature>
<dbReference type="Pfam" id="PF00486">
    <property type="entry name" value="Trans_reg_C"/>
    <property type="match status" value="1"/>
</dbReference>
<keyword evidence="5" id="KW-0804">Transcription</keyword>
<evidence type="ECO:0000313" key="8">
    <source>
        <dbReference type="EMBL" id="MPL86309.1"/>
    </source>
</evidence>
<accession>A0A644V4P1</accession>
<evidence type="ECO:0000256" key="2">
    <source>
        <dbReference type="ARBA" id="ARBA00023012"/>
    </source>
</evidence>
<evidence type="ECO:0000256" key="3">
    <source>
        <dbReference type="ARBA" id="ARBA00023015"/>
    </source>
</evidence>
<dbReference type="FunFam" id="1.10.10.10:FF:000005">
    <property type="entry name" value="Two-component system response regulator"/>
    <property type="match status" value="1"/>
</dbReference>
<evidence type="ECO:0000259" key="6">
    <source>
        <dbReference type="PROSITE" id="PS50110"/>
    </source>
</evidence>
<evidence type="ECO:0000256" key="1">
    <source>
        <dbReference type="ARBA" id="ARBA00022553"/>
    </source>
</evidence>
<dbReference type="GO" id="GO:0032993">
    <property type="term" value="C:protein-DNA complex"/>
    <property type="evidence" value="ECO:0007669"/>
    <property type="project" value="TreeGrafter"/>
</dbReference>
<dbReference type="SMART" id="SM00448">
    <property type="entry name" value="REC"/>
    <property type="match status" value="1"/>
</dbReference>
<reference evidence="8" key="1">
    <citation type="submission" date="2019-08" db="EMBL/GenBank/DDBJ databases">
        <authorList>
            <person name="Kucharzyk K."/>
            <person name="Murdoch R.W."/>
            <person name="Higgins S."/>
            <person name="Loffler F."/>
        </authorList>
    </citation>
    <scope>NUCLEOTIDE SEQUENCE</scope>
</reference>
<feature type="domain" description="OmpR/PhoB-type" evidence="7">
    <location>
        <begin position="129"/>
        <end position="227"/>
    </location>
</feature>
<protein>
    <submittedName>
        <fullName evidence="8">Transcriptional regulatory protein CusR</fullName>
    </submittedName>
</protein>
<dbReference type="PROSITE" id="PS50110">
    <property type="entry name" value="RESPONSE_REGULATORY"/>
    <property type="match status" value="1"/>
</dbReference>
<keyword evidence="3" id="KW-0805">Transcription regulation</keyword>
<dbReference type="CDD" id="cd00383">
    <property type="entry name" value="trans_reg_C"/>
    <property type="match status" value="1"/>
</dbReference>
<proteinExistence type="predicted"/>
<gene>
    <name evidence="8" type="primary">cusR_1</name>
    <name evidence="8" type="ORF">SDC9_32289</name>
</gene>
<keyword evidence="2" id="KW-0902">Two-component regulatory system</keyword>
<keyword evidence="1" id="KW-0597">Phosphoprotein</keyword>
<evidence type="ECO:0000256" key="5">
    <source>
        <dbReference type="ARBA" id="ARBA00023163"/>
    </source>
</evidence>
<dbReference type="Pfam" id="PF00072">
    <property type="entry name" value="Response_reg"/>
    <property type="match status" value="1"/>
</dbReference>
<name>A0A644V4P1_9ZZZZ</name>
<dbReference type="PANTHER" id="PTHR48111">
    <property type="entry name" value="REGULATOR OF RPOS"/>
    <property type="match status" value="1"/>
</dbReference>
<dbReference type="AlphaFoldDB" id="A0A644V4P1"/>
<sequence>MNKILIIEDEQRVADVLRRGLEEMGYLAFVAYDAEMGLRLFRSGQYELVISDIILPKMNGFDLVKEIKEQNKSIPVIMLTALGTTDDKLEGFDAGADDYIVKPFDILELEARIRVLLKRGISDDTKQQVKELIYADLQANLLTKTVYRNKQEIKLTPKEFNLLVYMMQNPERVLSRTEISEQVWNTHFDTGTNFIDVYINYLRKKIDRNFDTKLIHTKPGMGFILYSGYENQA</sequence>
<dbReference type="Gene3D" id="6.10.250.690">
    <property type="match status" value="1"/>
</dbReference>